<dbReference type="InterPro" id="IPR045006">
    <property type="entry name" value="CHLI-like"/>
</dbReference>
<dbReference type="InterPro" id="IPR014721">
    <property type="entry name" value="Ribsml_uS5_D2-typ_fold_subgr"/>
</dbReference>
<dbReference type="InterPro" id="IPR000523">
    <property type="entry name" value="Mg_chelatse_chII-like_cat_dom"/>
</dbReference>
<dbReference type="InterPro" id="IPR025158">
    <property type="entry name" value="Mg_chelat-rel_C"/>
</dbReference>
<dbReference type="NCBIfam" id="TIGR00368">
    <property type="entry name" value="YifB family Mg chelatase-like AAA ATPase"/>
    <property type="match status" value="1"/>
</dbReference>
<accession>A0A1G2G7U1</accession>
<evidence type="ECO:0000259" key="4">
    <source>
        <dbReference type="SMART" id="SM00382"/>
    </source>
</evidence>
<dbReference type="EMBL" id="MHNL01000001">
    <property type="protein sequence ID" value="OGZ46253.1"/>
    <property type="molecule type" value="Genomic_DNA"/>
</dbReference>
<dbReference type="GO" id="GO:0005524">
    <property type="term" value="F:ATP binding"/>
    <property type="evidence" value="ECO:0007669"/>
    <property type="project" value="UniProtKB-KW"/>
</dbReference>
<dbReference type="InterPro" id="IPR003593">
    <property type="entry name" value="AAA+_ATPase"/>
</dbReference>
<evidence type="ECO:0000313" key="6">
    <source>
        <dbReference type="Proteomes" id="UP000177785"/>
    </source>
</evidence>
<dbReference type="AlphaFoldDB" id="A0A1G2G7U1"/>
<proteinExistence type="inferred from homology"/>
<evidence type="ECO:0000313" key="5">
    <source>
        <dbReference type="EMBL" id="OGZ46253.1"/>
    </source>
</evidence>
<organism evidence="5 6">
    <name type="scientific">Candidatus Ryanbacteria bacterium RIFCSPHIGHO2_01_FULL_48_27</name>
    <dbReference type="NCBI Taxonomy" id="1802115"/>
    <lineage>
        <taxon>Bacteria</taxon>
        <taxon>Candidatus Ryaniibacteriota</taxon>
    </lineage>
</organism>
<feature type="domain" description="AAA+ ATPase" evidence="4">
    <location>
        <begin position="213"/>
        <end position="392"/>
    </location>
</feature>
<evidence type="ECO:0000256" key="2">
    <source>
        <dbReference type="ARBA" id="ARBA00022741"/>
    </source>
</evidence>
<dbReference type="SUPFAM" id="SSF52540">
    <property type="entry name" value="P-loop containing nucleoside triphosphate hydrolases"/>
    <property type="match status" value="1"/>
</dbReference>
<dbReference type="GO" id="GO:0003677">
    <property type="term" value="F:DNA binding"/>
    <property type="evidence" value="ECO:0007669"/>
    <property type="project" value="InterPro"/>
</dbReference>
<dbReference type="InterPro" id="IPR027417">
    <property type="entry name" value="P-loop_NTPase"/>
</dbReference>
<dbReference type="Pfam" id="PF13335">
    <property type="entry name" value="Mg_chelatase_C"/>
    <property type="match status" value="1"/>
</dbReference>
<reference evidence="5 6" key="1">
    <citation type="journal article" date="2016" name="Nat. Commun.">
        <title>Thousands of microbial genomes shed light on interconnected biogeochemical processes in an aquifer system.</title>
        <authorList>
            <person name="Anantharaman K."/>
            <person name="Brown C.T."/>
            <person name="Hug L.A."/>
            <person name="Sharon I."/>
            <person name="Castelle C.J."/>
            <person name="Probst A.J."/>
            <person name="Thomas B.C."/>
            <person name="Singh A."/>
            <person name="Wilkins M.J."/>
            <person name="Karaoz U."/>
            <person name="Brodie E.L."/>
            <person name="Williams K.H."/>
            <person name="Hubbard S.S."/>
            <person name="Banfield J.F."/>
        </authorList>
    </citation>
    <scope>NUCLEOTIDE SEQUENCE [LARGE SCALE GENOMIC DNA]</scope>
</reference>
<dbReference type="PANTHER" id="PTHR32039:SF7">
    <property type="entry name" value="COMPETENCE PROTEIN COMM"/>
    <property type="match status" value="1"/>
</dbReference>
<dbReference type="Pfam" id="PF01078">
    <property type="entry name" value="Mg_chelatase"/>
    <property type="match status" value="1"/>
</dbReference>
<dbReference type="SUPFAM" id="SSF54211">
    <property type="entry name" value="Ribosomal protein S5 domain 2-like"/>
    <property type="match status" value="1"/>
</dbReference>
<keyword evidence="3" id="KW-0067">ATP-binding</keyword>
<gene>
    <name evidence="5" type="ORF">A2756_06445</name>
</gene>
<dbReference type="Proteomes" id="UP000177785">
    <property type="component" value="Unassembled WGS sequence"/>
</dbReference>
<comment type="similarity">
    <text evidence="1">Belongs to the Mg-chelatase subunits D/I family. ComM subfamily.</text>
</comment>
<sequence length="507" mass="55035">MSVKLHSAEIAGVDATIIDVEVDLSPGLHLFTIVGLADKAVDESRERISAAIKNFGARPPHKRNNRIVVSLAPADLKKEGPAFDLPIALAYLLASHQTEFSPEGKLFLGELALDGTLRRVKGTLAMAQIAERAGFKELYVPLGNGAEAALAHGIAIYEAKTLKDIIYHLEGKELLEAHPPTELPHIASAHRFDFADIRGQETAKRGLEIAAAGGHNIALVGPPGTGKTLLSRALPSILPPLSREEAIEVTKIHSISGHLSGDTIVTERPFRSPHHTASHVALVGGGTFPRPGEITLAHRGVLFLDEFPEFERRVIEALRQPLEDGMVSVSRARGSINFPAHIILVAAMNPCPCGNAGSARKECTCAPAQLERYQRKLSGPIIDRIDMWLDVPEVDHQKLASTTPTGETSSTIRTRVEHARNIQKARFTGTPIITNSEMDAKALQAMAPLAPNVSKMLEHAARTMDLSARAYHRIIKISRTIADLANSPSIEEEHILEALQYRPRRQG</sequence>
<dbReference type="STRING" id="1802115.A2756_06445"/>
<dbReference type="SMART" id="SM00382">
    <property type="entry name" value="AAA"/>
    <property type="match status" value="1"/>
</dbReference>
<dbReference type="Gene3D" id="3.40.50.300">
    <property type="entry name" value="P-loop containing nucleotide triphosphate hydrolases"/>
    <property type="match status" value="1"/>
</dbReference>
<dbReference type="PANTHER" id="PTHR32039">
    <property type="entry name" value="MAGNESIUM-CHELATASE SUBUNIT CHLI"/>
    <property type="match status" value="1"/>
</dbReference>
<name>A0A1G2G7U1_9BACT</name>
<dbReference type="InterPro" id="IPR001208">
    <property type="entry name" value="MCM_dom"/>
</dbReference>
<dbReference type="Pfam" id="PF13541">
    <property type="entry name" value="ChlI"/>
    <property type="match status" value="1"/>
</dbReference>
<evidence type="ECO:0000256" key="1">
    <source>
        <dbReference type="ARBA" id="ARBA00006354"/>
    </source>
</evidence>
<protein>
    <submittedName>
        <fullName evidence="5">Magnesium chelatase</fullName>
    </submittedName>
</protein>
<evidence type="ECO:0000256" key="3">
    <source>
        <dbReference type="ARBA" id="ARBA00022840"/>
    </source>
</evidence>
<dbReference type="InterPro" id="IPR004482">
    <property type="entry name" value="Mg_chelat-rel"/>
</dbReference>
<keyword evidence="2" id="KW-0547">Nucleotide-binding</keyword>
<dbReference type="Gene3D" id="3.30.230.10">
    <property type="match status" value="1"/>
</dbReference>
<dbReference type="PRINTS" id="PR01657">
    <property type="entry name" value="MCMFAMILY"/>
</dbReference>
<dbReference type="InterPro" id="IPR020568">
    <property type="entry name" value="Ribosomal_Su5_D2-typ_SF"/>
</dbReference>
<comment type="caution">
    <text evidence="5">The sequence shown here is derived from an EMBL/GenBank/DDBJ whole genome shotgun (WGS) entry which is preliminary data.</text>
</comment>